<evidence type="ECO:0000256" key="6">
    <source>
        <dbReference type="ARBA" id="ARBA00022798"/>
    </source>
</evidence>
<dbReference type="Gene3D" id="1.25.40.340">
    <property type="match status" value="1"/>
</dbReference>
<dbReference type="Pfam" id="PF02734">
    <property type="entry name" value="Dak2"/>
    <property type="match status" value="1"/>
</dbReference>
<dbReference type="PANTHER" id="PTHR28629">
    <property type="entry name" value="TRIOKINASE/FMN CYCLASE"/>
    <property type="match status" value="1"/>
</dbReference>
<dbReference type="GO" id="GO:0019563">
    <property type="term" value="P:glycerol catabolic process"/>
    <property type="evidence" value="ECO:0007669"/>
    <property type="project" value="TreeGrafter"/>
</dbReference>
<comment type="pathway">
    <text evidence="2">Polyol metabolism; glycerol degradation.</text>
</comment>
<name>A0A1I4AIZ0_9LACT</name>
<keyword evidence="11" id="KW-1185">Reference proteome</keyword>
<dbReference type="EC" id="2.7.1.121" evidence="3"/>
<accession>A0A1I4AIZ0</accession>
<dbReference type="InterPro" id="IPR050861">
    <property type="entry name" value="Dihydroxyacetone_Kinase"/>
</dbReference>
<comment type="function">
    <text evidence="8">ADP-binding subunit of the dihydroxyacetone kinase, which is responsible for the phosphoenolpyruvate (PEP)-dependent phosphorylation of dihydroxyacetone. DhaL-ADP is converted to DhaL-ATP via a phosphoryl group transfer from DhaM and transmits it to dihydroxyacetone binds to DhaK.</text>
</comment>
<evidence type="ECO:0000256" key="2">
    <source>
        <dbReference type="ARBA" id="ARBA00004745"/>
    </source>
</evidence>
<dbReference type="Proteomes" id="UP000199589">
    <property type="component" value="Unassembled WGS sequence"/>
</dbReference>
<dbReference type="EMBL" id="FOSJ01000049">
    <property type="protein sequence ID" value="SFK55696.1"/>
    <property type="molecule type" value="Genomic_DNA"/>
</dbReference>
<keyword evidence="6" id="KW-0319">Glycerol metabolism</keyword>
<dbReference type="SMART" id="SM01120">
    <property type="entry name" value="Dak2"/>
    <property type="match status" value="1"/>
</dbReference>
<dbReference type="AlphaFoldDB" id="A0A1I4AIZ0"/>
<dbReference type="FunFam" id="1.25.40.340:FF:000002">
    <property type="entry name" value="Dihydroxyacetone kinase, L subunit"/>
    <property type="match status" value="1"/>
</dbReference>
<evidence type="ECO:0000256" key="8">
    <source>
        <dbReference type="ARBA" id="ARBA00055771"/>
    </source>
</evidence>
<dbReference type="InterPro" id="IPR036117">
    <property type="entry name" value="DhaL_dom_sf"/>
</dbReference>
<dbReference type="OrthoDB" id="9800291at2"/>
<evidence type="ECO:0000256" key="5">
    <source>
        <dbReference type="ARBA" id="ARBA00022777"/>
    </source>
</evidence>
<evidence type="ECO:0000259" key="9">
    <source>
        <dbReference type="PROSITE" id="PS51480"/>
    </source>
</evidence>
<feature type="domain" description="DhaL" evidence="9">
    <location>
        <begin position="8"/>
        <end position="209"/>
    </location>
</feature>
<evidence type="ECO:0000313" key="11">
    <source>
        <dbReference type="Proteomes" id="UP000199589"/>
    </source>
</evidence>
<proteinExistence type="predicted"/>
<dbReference type="GO" id="GO:0004371">
    <property type="term" value="F:glycerone kinase activity"/>
    <property type="evidence" value="ECO:0007669"/>
    <property type="project" value="InterPro"/>
</dbReference>
<evidence type="ECO:0000256" key="3">
    <source>
        <dbReference type="ARBA" id="ARBA00012095"/>
    </source>
</evidence>
<keyword evidence="5 10" id="KW-0418">Kinase</keyword>
<dbReference type="PROSITE" id="PS51480">
    <property type="entry name" value="DHAL"/>
    <property type="match status" value="1"/>
</dbReference>
<dbReference type="InterPro" id="IPR012737">
    <property type="entry name" value="DhaK_L_YcgS"/>
</dbReference>
<comment type="catalytic activity">
    <reaction evidence="1">
        <text>dihydroxyacetone + phosphoenolpyruvate = dihydroxyacetone phosphate + pyruvate</text>
        <dbReference type="Rhea" id="RHEA:18381"/>
        <dbReference type="ChEBI" id="CHEBI:15361"/>
        <dbReference type="ChEBI" id="CHEBI:16016"/>
        <dbReference type="ChEBI" id="CHEBI:57642"/>
        <dbReference type="ChEBI" id="CHEBI:58702"/>
        <dbReference type="EC" id="2.7.1.121"/>
    </reaction>
</comment>
<organism evidence="10 11">
    <name type="scientific">Marinilactibacillus piezotolerans</name>
    <dbReference type="NCBI Taxonomy" id="258723"/>
    <lineage>
        <taxon>Bacteria</taxon>
        <taxon>Bacillati</taxon>
        <taxon>Bacillota</taxon>
        <taxon>Bacilli</taxon>
        <taxon>Lactobacillales</taxon>
        <taxon>Carnobacteriaceae</taxon>
        <taxon>Marinilactibacillus</taxon>
    </lineage>
</organism>
<dbReference type="GO" id="GO:0047324">
    <property type="term" value="F:phosphoenolpyruvate-glycerone phosphotransferase activity"/>
    <property type="evidence" value="ECO:0007669"/>
    <property type="project" value="UniProtKB-EC"/>
</dbReference>
<protein>
    <recommendedName>
        <fullName evidence="3">phosphoenolpyruvate--glycerone phosphotransferase</fullName>
        <ecNumber evidence="3">2.7.1.121</ecNumber>
    </recommendedName>
</protein>
<evidence type="ECO:0000313" key="10">
    <source>
        <dbReference type="EMBL" id="SFK55696.1"/>
    </source>
</evidence>
<reference evidence="11" key="1">
    <citation type="submission" date="2016-10" db="EMBL/GenBank/DDBJ databases">
        <authorList>
            <person name="Varghese N."/>
            <person name="Submissions S."/>
        </authorList>
    </citation>
    <scope>NUCLEOTIDE SEQUENCE [LARGE SCALE GENOMIC DNA]</scope>
    <source>
        <strain evidence="11">DSM 16108</strain>
    </source>
</reference>
<dbReference type="NCBIfam" id="TIGR02365">
    <property type="entry name" value="dha_L_ycgS"/>
    <property type="match status" value="1"/>
</dbReference>
<gene>
    <name evidence="10" type="ORF">SAMN04488569_10495</name>
</gene>
<keyword evidence="4" id="KW-0808">Transferase</keyword>
<dbReference type="SUPFAM" id="SSF101473">
    <property type="entry name" value="DhaL-like"/>
    <property type="match status" value="1"/>
</dbReference>
<evidence type="ECO:0000256" key="7">
    <source>
        <dbReference type="ARBA" id="ARBA00046577"/>
    </source>
</evidence>
<dbReference type="PANTHER" id="PTHR28629:SF4">
    <property type="entry name" value="TRIOKINASE_FMN CYCLASE"/>
    <property type="match status" value="1"/>
</dbReference>
<comment type="subunit">
    <text evidence="7">Homodimer. The dihydroxyacetone kinase complex is composed of a homodimer of DhaM, a homodimer of DhaK and the subunit DhaL.</text>
</comment>
<sequence>MVVTLSKDYFVESIKKIAEMIEKERNYLTKLDSDIGDGDHGINLSIGFREVTKRLSELNENTEDISSFLKKVGMTLLGKVGGASGPLYGSFFMKMGTDVKGKEVVTFEEFIKMIDNGVAAVEMRGKAQVGDKTMIDSLRPGADYLKESDPNGRELEIFKEFIEVLKQGAKNTDPLIAKKGRSLRLGERAIGHRDPGAESSYLIFKAFYESFQDSDEKNRIKNGESMR</sequence>
<dbReference type="GO" id="GO:0005829">
    <property type="term" value="C:cytosol"/>
    <property type="evidence" value="ECO:0007669"/>
    <property type="project" value="TreeGrafter"/>
</dbReference>
<evidence type="ECO:0000256" key="1">
    <source>
        <dbReference type="ARBA" id="ARBA00001113"/>
    </source>
</evidence>
<evidence type="ECO:0000256" key="4">
    <source>
        <dbReference type="ARBA" id="ARBA00022679"/>
    </source>
</evidence>
<dbReference type="RefSeq" id="WP_072695187.1">
    <property type="nucleotide sequence ID" value="NZ_FOSJ01000049.1"/>
</dbReference>
<dbReference type="InterPro" id="IPR004007">
    <property type="entry name" value="DhaL_dom"/>
</dbReference>